<proteinExistence type="predicted"/>
<evidence type="ECO:0000259" key="2">
    <source>
        <dbReference type="SMART" id="SM00499"/>
    </source>
</evidence>
<feature type="domain" description="Bifunctional inhibitor/plant lipid transfer protein/seed storage helical" evidence="2">
    <location>
        <begin position="77"/>
        <end position="144"/>
    </location>
</feature>
<dbReference type="InterPro" id="IPR051636">
    <property type="entry name" value="Plant_LTP/defense-related"/>
</dbReference>
<dbReference type="PANTHER" id="PTHR31731">
    <property type="match status" value="1"/>
</dbReference>
<sequence>MLCSALPAQPDLGLLGLCSRSLSRLFLLWRGRRKVGPCAPAPHTGGSATPVAPHTGGSATSVAPHTLPSRTGKLSVCANVLSGLINVGIGKPLKTPCCPLLQGLVDLEAAVCLCTAIKADIHLDIPLSLSLLLNYCGKGVPKGFNGLMFIFYVQNGPSWVTQDRCLREGKEG</sequence>
<dbReference type="InterPro" id="IPR036312">
    <property type="entry name" value="Bifun_inhib/LTP/seed_sf"/>
</dbReference>
<evidence type="ECO:0000313" key="3">
    <source>
        <dbReference type="EMBL" id="MQM04304.1"/>
    </source>
</evidence>
<dbReference type="SUPFAM" id="SSF47699">
    <property type="entry name" value="Bifunctional inhibitor/lipid-transfer protein/seed storage 2S albumin"/>
    <property type="match status" value="1"/>
</dbReference>
<keyword evidence="4" id="KW-1185">Reference proteome</keyword>
<dbReference type="AlphaFoldDB" id="A0A843WJS4"/>
<protein>
    <recommendedName>
        <fullName evidence="2">Bifunctional inhibitor/plant lipid transfer protein/seed storage helical domain-containing protein</fullName>
    </recommendedName>
</protein>
<feature type="region of interest" description="Disordered" evidence="1">
    <location>
        <begin position="40"/>
        <end position="61"/>
    </location>
</feature>
<accession>A0A843WJS4</accession>
<evidence type="ECO:0000256" key="1">
    <source>
        <dbReference type="SAM" id="MobiDB-lite"/>
    </source>
</evidence>
<dbReference type="CDD" id="cd01958">
    <property type="entry name" value="HPS_like"/>
    <property type="match status" value="1"/>
</dbReference>
<dbReference type="InterPro" id="IPR016140">
    <property type="entry name" value="Bifunc_inhib/LTP/seed_store"/>
</dbReference>
<name>A0A843WJS4_COLES</name>
<dbReference type="SMART" id="SM00499">
    <property type="entry name" value="AAI"/>
    <property type="match status" value="1"/>
</dbReference>
<evidence type="ECO:0000313" key="4">
    <source>
        <dbReference type="Proteomes" id="UP000652761"/>
    </source>
</evidence>
<dbReference type="Pfam" id="PF14547">
    <property type="entry name" value="Hydrophob_seed"/>
    <property type="match status" value="1"/>
</dbReference>
<dbReference type="Gene3D" id="1.10.110.10">
    <property type="entry name" value="Plant lipid-transfer and hydrophobic proteins"/>
    <property type="match status" value="1"/>
</dbReference>
<comment type="caution">
    <text evidence="3">The sequence shown here is derived from an EMBL/GenBank/DDBJ whole genome shotgun (WGS) entry which is preliminary data.</text>
</comment>
<reference evidence="3" key="1">
    <citation type="submission" date="2017-07" db="EMBL/GenBank/DDBJ databases">
        <title>Taro Niue Genome Assembly and Annotation.</title>
        <authorList>
            <person name="Atibalentja N."/>
            <person name="Keating K."/>
            <person name="Fields C.J."/>
        </authorList>
    </citation>
    <scope>NUCLEOTIDE SEQUENCE</scope>
    <source>
        <strain evidence="3">Niue_2</strain>
        <tissue evidence="3">Leaf</tissue>
    </source>
</reference>
<dbReference type="Proteomes" id="UP000652761">
    <property type="component" value="Unassembled WGS sequence"/>
</dbReference>
<gene>
    <name evidence="3" type="ORF">Taro_037100</name>
</gene>
<dbReference type="EMBL" id="NMUH01003191">
    <property type="protein sequence ID" value="MQM04304.1"/>
    <property type="molecule type" value="Genomic_DNA"/>
</dbReference>
<dbReference type="InterPro" id="IPR027923">
    <property type="entry name" value="Hydrophob_seed_dom"/>
</dbReference>
<organism evidence="3 4">
    <name type="scientific">Colocasia esculenta</name>
    <name type="common">Wild taro</name>
    <name type="synonym">Arum esculentum</name>
    <dbReference type="NCBI Taxonomy" id="4460"/>
    <lineage>
        <taxon>Eukaryota</taxon>
        <taxon>Viridiplantae</taxon>
        <taxon>Streptophyta</taxon>
        <taxon>Embryophyta</taxon>
        <taxon>Tracheophyta</taxon>
        <taxon>Spermatophyta</taxon>
        <taxon>Magnoliopsida</taxon>
        <taxon>Liliopsida</taxon>
        <taxon>Araceae</taxon>
        <taxon>Aroideae</taxon>
        <taxon>Colocasieae</taxon>
        <taxon>Colocasia</taxon>
    </lineage>
</organism>